<organism evidence="1 2">
    <name type="scientific">Actinoplanes siamensis</name>
    <dbReference type="NCBI Taxonomy" id="1223317"/>
    <lineage>
        <taxon>Bacteria</taxon>
        <taxon>Bacillati</taxon>
        <taxon>Actinomycetota</taxon>
        <taxon>Actinomycetes</taxon>
        <taxon>Micromonosporales</taxon>
        <taxon>Micromonosporaceae</taxon>
        <taxon>Actinoplanes</taxon>
    </lineage>
</organism>
<evidence type="ECO:0000313" key="2">
    <source>
        <dbReference type="Proteomes" id="UP000629619"/>
    </source>
</evidence>
<dbReference type="Proteomes" id="UP000629619">
    <property type="component" value="Unassembled WGS sequence"/>
</dbReference>
<comment type="caution">
    <text evidence="1">The sequence shown here is derived from an EMBL/GenBank/DDBJ whole genome shotgun (WGS) entry which is preliminary data.</text>
</comment>
<proteinExistence type="predicted"/>
<accession>A0A919N5C4</accession>
<dbReference type="RefSeq" id="WP_307833994.1">
    <property type="nucleotide sequence ID" value="NZ_BOMW01000020.1"/>
</dbReference>
<evidence type="ECO:0000313" key="1">
    <source>
        <dbReference type="EMBL" id="GIF04636.1"/>
    </source>
</evidence>
<reference evidence="1" key="1">
    <citation type="submission" date="2021-01" db="EMBL/GenBank/DDBJ databases">
        <title>Whole genome shotgun sequence of Actinoplanes siamensis NBRC 109076.</title>
        <authorList>
            <person name="Komaki H."/>
            <person name="Tamura T."/>
        </authorList>
    </citation>
    <scope>NUCLEOTIDE SEQUENCE</scope>
    <source>
        <strain evidence="1">NBRC 109076</strain>
    </source>
</reference>
<sequence length="147" mass="16359">MKRSRADASLSGILRLVGAREIAVRLGLSRQRIQQLADRDDFPVPFQELTMGRVWWAHEVEEWIRRRQTGQSSCGIAGHGSKHAARQSAERVADHLAERSHVFLEEEQVDALAKLLCLFLGNNGHAAGSEGPYRPAQVHTDTADGIR</sequence>
<dbReference type="AlphaFoldDB" id="A0A919N5C4"/>
<evidence type="ECO:0008006" key="3">
    <source>
        <dbReference type="Google" id="ProtNLM"/>
    </source>
</evidence>
<gene>
    <name evidence="1" type="ORF">Asi03nite_21740</name>
</gene>
<keyword evidence="2" id="KW-1185">Reference proteome</keyword>
<name>A0A919N5C4_9ACTN</name>
<dbReference type="EMBL" id="BOMW01000020">
    <property type="protein sequence ID" value="GIF04636.1"/>
    <property type="molecule type" value="Genomic_DNA"/>
</dbReference>
<protein>
    <recommendedName>
        <fullName evidence="3">AlpA family transcriptional regulator</fullName>
    </recommendedName>
</protein>